<protein>
    <recommendedName>
        <fullName evidence="3">50S ribosomal protein L32, chloroplastic</fullName>
    </recommendedName>
</protein>
<feature type="transmembrane region" description="Helical" evidence="1">
    <location>
        <begin position="12"/>
        <end position="30"/>
    </location>
</feature>
<keyword evidence="1" id="KW-0812">Transmembrane</keyword>
<proteinExistence type="predicted"/>
<gene>
    <name evidence="2" type="ORF">LGLO00237_LOCUS27416</name>
</gene>
<evidence type="ECO:0000313" key="2">
    <source>
        <dbReference type="EMBL" id="CAE0675639.1"/>
    </source>
</evidence>
<keyword evidence="1" id="KW-1133">Transmembrane helix</keyword>
<evidence type="ECO:0008006" key="3">
    <source>
        <dbReference type="Google" id="ProtNLM"/>
    </source>
</evidence>
<dbReference type="AlphaFoldDB" id="A0A7S4DWW1"/>
<name>A0A7S4DWW1_9EUKA</name>
<organism evidence="2">
    <name type="scientific">Lotharella globosa</name>
    <dbReference type="NCBI Taxonomy" id="91324"/>
    <lineage>
        <taxon>Eukaryota</taxon>
        <taxon>Sar</taxon>
        <taxon>Rhizaria</taxon>
        <taxon>Cercozoa</taxon>
        <taxon>Chlorarachniophyceae</taxon>
        <taxon>Lotharella</taxon>
    </lineage>
</organism>
<reference evidence="2" key="1">
    <citation type="submission" date="2021-01" db="EMBL/GenBank/DDBJ databases">
        <authorList>
            <person name="Corre E."/>
            <person name="Pelletier E."/>
            <person name="Niang G."/>
            <person name="Scheremetjew M."/>
            <person name="Finn R."/>
            <person name="Kale V."/>
            <person name="Holt S."/>
            <person name="Cochrane G."/>
            <person name="Meng A."/>
            <person name="Brown T."/>
            <person name="Cohen L."/>
        </authorList>
    </citation>
    <scope>NUCLEOTIDE SEQUENCE</scope>
    <source>
        <strain evidence="2">CCCM811</strain>
    </source>
</reference>
<accession>A0A7S4DWW1</accession>
<evidence type="ECO:0000256" key="1">
    <source>
        <dbReference type="SAM" id="Phobius"/>
    </source>
</evidence>
<keyword evidence="1" id="KW-0472">Membrane</keyword>
<dbReference type="EMBL" id="HBIV01038575">
    <property type="protein sequence ID" value="CAE0675639.1"/>
    <property type="molecule type" value="Transcribed_RNA"/>
</dbReference>
<sequence length="127" mass="14250">MAFVVREKGAMYASLALNFALMALLAIVCWRSGQTSNLELGLSRAAQFQPSFRAVAARPTVRTNIVPVMPVAPLMDRDISCDAVPKKRHSKQKKRHRKMLWKKAAFKQADKALAIARKIRNQDADDE</sequence>